<reference evidence="10 11" key="1">
    <citation type="submission" date="2017-10" db="EMBL/GenBank/DDBJ databases">
        <title>Novel microbial diversity and functional potential in the marine mammal oral microbiome.</title>
        <authorList>
            <person name="Dudek N.K."/>
            <person name="Sun C.L."/>
            <person name="Burstein D."/>
            <person name="Kantor R.S."/>
            <person name="Aliaga Goltsman D.S."/>
            <person name="Bik E.M."/>
            <person name="Thomas B.C."/>
            <person name="Banfield J.F."/>
            <person name="Relman D.A."/>
        </authorList>
    </citation>
    <scope>NUCLEOTIDE SEQUENCE [LARGE SCALE GENOMIC DNA]</scope>
    <source>
        <strain evidence="10">DOLJORAL78_47_16</strain>
    </source>
</reference>
<dbReference type="GO" id="GO:0003700">
    <property type="term" value="F:DNA-binding transcription factor activity"/>
    <property type="evidence" value="ECO:0007669"/>
    <property type="project" value="InterPro"/>
</dbReference>
<name>A0A2G6KKF6_9BACT</name>
<dbReference type="InterPro" id="IPR010995">
    <property type="entry name" value="DNA_repair_Rad51/TF_NusA_a-hlx"/>
</dbReference>
<keyword evidence="6 7" id="KW-0804">Transcription</keyword>
<dbReference type="CDD" id="cd02134">
    <property type="entry name" value="KH-II_NusA_rpt1"/>
    <property type="match status" value="1"/>
</dbReference>
<keyword evidence="2 7" id="KW-0963">Cytoplasm</keyword>
<feature type="compositionally biased region" description="Acidic residues" evidence="8">
    <location>
        <begin position="389"/>
        <end position="399"/>
    </location>
</feature>
<dbReference type="Pfam" id="PF13184">
    <property type="entry name" value="KH_NusA_1st"/>
    <property type="match status" value="1"/>
</dbReference>
<evidence type="ECO:0000256" key="4">
    <source>
        <dbReference type="ARBA" id="ARBA00022884"/>
    </source>
</evidence>
<dbReference type="Gene3D" id="3.30.1480.10">
    <property type="entry name" value="NusA, N-terminal domain"/>
    <property type="match status" value="1"/>
</dbReference>
<dbReference type="GO" id="GO:0006353">
    <property type="term" value="P:DNA-templated transcription termination"/>
    <property type="evidence" value="ECO:0007669"/>
    <property type="project" value="UniProtKB-UniRule"/>
</dbReference>
<dbReference type="InterPro" id="IPR058582">
    <property type="entry name" value="KH_NusA_2nd"/>
</dbReference>
<dbReference type="InterPro" id="IPR012340">
    <property type="entry name" value="NA-bd_OB-fold"/>
</dbReference>
<dbReference type="GO" id="GO:0005829">
    <property type="term" value="C:cytosol"/>
    <property type="evidence" value="ECO:0007669"/>
    <property type="project" value="TreeGrafter"/>
</dbReference>
<dbReference type="NCBIfam" id="TIGR01953">
    <property type="entry name" value="NusA"/>
    <property type="match status" value="1"/>
</dbReference>
<dbReference type="PANTHER" id="PTHR22648:SF0">
    <property type="entry name" value="TRANSCRIPTION TERMINATION_ANTITERMINATION PROTEIN NUSA"/>
    <property type="match status" value="1"/>
</dbReference>
<keyword evidence="1 7" id="KW-0806">Transcription termination</keyword>
<dbReference type="HAMAP" id="MF_00945_B">
    <property type="entry name" value="NusA_B"/>
    <property type="match status" value="1"/>
</dbReference>
<dbReference type="PANTHER" id="PTHR22648">
    <property type="entry name" value="TRANSCRIPTION TERMINATION FACTOR NUSA"/>
    <property type="match status" value="1"/>
</dbReference>
<evidence type="ECO:0000256" key="2">
    <source>
        <dbReference type="ARBA" id="ARBA00022490"/>
    </source>
</evidence>
<proteinExistence type="inferred from homology"/>
<dbReference type="Pfam" id="PF00575">
    <property type="entry name" value="S1"/>
    <property type="match status" value="1"/>
</dbReference>
<dbReference type="GO" id="GO:0000166">
    <property type="term" value="F:nucleotide binding"/>
    <property type="evidence" value="ECO:0007669"/>
    <property type="project" value="InterPro"/>
</dbReference>
<dbReference type="InterPro" id="IPR009019">
    <property type="entry name" value="KH_sf_prok-type"/>
</dbReference>
<evidence type="ECO:0000256" key="7">
    <source>
        <dbReference type="HAMAP-Rule" id="MF_00945"/>
    </source>
</evidence>
<dbReference type="Proteomes" id="UP000230821">
    <property type="component" value="Unassembled WGS sequence"/>
</dbReference>
<dbReference type="InterPro" id="IPR013735">
    <property type="entry name" value="TF_NusA_N"/>
</dbReference>
<dbReference type="FunFam" id="3.30.300.20:FF:000002">
    <property type="entry name" value="Transcription termination/antitermination protein NusA"/>
    <property type="match status" value="1"/>
</dbReference>
<comment type="function">
    <text evidence="7">Participates in both transcription termination and antitermination.</text>
</comment>
<dbReference type="Gene3D" id="1.10.150.20">
    <property type="entry name" value="5' to 3' exonuclease, C-terminal subdomain"/>
    <property type="match status" value="1"/>
</dbReference>
<dbReference type="GO" id="GO:0003723">
    <property type="term" value="F:RNA binding"/>
    <property type="evidence" value="ECO:0007669"/>
    <property type="project" value="UniProtKB-UniRule"/>
</dbReference>
<dbReference type="CDD" id="cd22529">
    <property type="entry name" value="KH-II_NusA_rpt2"/>
    <property type="match status" value="1"/>
</dbReference>
<dbReference type="SMART" id="SM00316">
    <property type="entry name" value="S1"/>
    <property type="match status" value="1"/>
</dbReference>
<dbReference type="SUPFAM" id="SSF69705">
    <property type="entry name" value="Transcription factor NusA, N-terminal domain"/>
    <property type="match status" value="1"/>
</dbReference>
<dbReference type="Pfam" id="PF26594">
    <property type="entry name" value="KH_NusA_2nd"/>
    <property type="match status" value="1"/>
</dbReference>
<dbReference type="InterPro" id="IPR003029">
    <property type="entry name" value="S1_domain"/>
</dbReference>
<protein>
    <recommendedName>
        <fullName evidence="7">Transcription termination/antitermination protein NusA</fullName>
    </recommendedName>
</protein>
<dbReference type="CDD" id="cd04455">
    <property type="entry name" value="S1_NusA"/>
    <property type="match status" value="1"/>
</dbReference>
<comment type="subcellular location">
    <subcellularLocation>
        <location evidence="7">Cytoplasm</location>
    </subcellularLocation>
</comment>
<evidence type="ECO:0000256" key="1">
    <source>
        <dbReference type="ARBA" id="ARBA00022472"/>
    </source>
</evidence>
<dbReference type="InterPro" id="IPR025249">
    <property type="entry name" value="TF_NusA_KH_1st"/>
</dbReference>
<evidence type="ECO:0000313" key="11">
    <source>
        <dbReference type="Proteomes" id="UP000230821"/>
    </source>
</evidence>
<feature type="region of interest" description="Disordered" evidence="8">
    <location>
        <begin position="373"/>
        <end position="484"/>
    </location>
</feature>
<dbReference type="SUPFAM" id="SSF54814">
    <property type="entry name" value="Prokaryotic type KH domain (KH-domain type II)"/>
    <property type="match status" value="2"/>
</dbReference>
<accession>A0A2G6KKF6</accession>
<dbReference type="SMART" id="SM00322">
    <property type="entry name" value="KH"/>
    <property type="match status" value="2"/>
</dbReference>
<dbReference type="InterPro" id="IPR030842">
    <property type="entry name" value="TF_NusA_bacterial"/>
</dbReference>
<evidence type="ECO:0000313" key="10">
    <source>
        <dbReference type="EMBL" id="PIE35860.1"/>
    </source>
</evidence>
<evidence type="ECO:0000256" key="3">
    <source>
        <dbReference type="ARBA" id="ARBA00022814"/>
    </source>
</evidence>
<dbReference type="EMBL" id="PDSK01000031">
    <property type="protein sequence ID" value="PIE35860.1"/>
    <property type="molecule type" value="Genomic_DNA"/>
</dbReference>
<keyword evidence="5 7" id="KW-0805">Transcription regulation</keyword>
<dbReference type="AlphaFoldDB" id="A0A2G6KKF6"/>
<dbReference type="SUPFAM" id="SSF50249">
    <property type="entry name" value="Nucleic acid-binding proteins"/>
    <property type="match status" value="1"/>
</dbReference>
<sequence length="541" mass="60467">MRKCVIDDSLIIIRKHMNRELIQILEQVAREKGLPVKVIVEAVVTAIELAAKKRDKSRFDVEYEEATGTLHLYAIKEVVETVTNPKLEIDLKAAQTLQPGAVIGDEVYIERDISDLGRISAQKAKQIISQKVKEAEKRKVFDLYHERIGEVVIGSVQRVDNGVVVDLGDAEAILPRREQIPGEFYKRGDKIRALLTDVRMSSSGKWPQIILSRTCDEFLIRLFEIEVPEIAEGIVELMGVARDPGGRSKIGVASVDRNVDPVGACVGMRGARIQSIVRELRGEKIDIIEWSDEPDVLVSRAITPAKVQSASIDYTDQVVDIVVADDELALAIGKRGQNAKLTVRLTKWKINIISESERKAAVQESFEKVLSQADFEESEQNESQAVSEPVDEAVAEEGQEDSHEFETETDQIDPLRQEQKDEDVEGGDKEVEEDDLTEDDNLDNEEEEDALAENDDLDEEEEEHDDDFDDDEPDDYDLEESDLFSLPGMKEDMVEQLIEAGFPLIEDIMLSTVEDLISAGIDENLARKLLDMAQNLGGGNG</sequence>
<dbReference type="SUPFAM" id="SSF47794">
    <property type="entry name" value="Rad51 N-terminal domain-like"/>
    <property type="match status" value="1"/>
</dbReference>
<evidence type="ECO:0000256" key="8">
    <source>
        <dbReference type="SAM" id="MobiDB-lite"/>
    </source>
</evidence>
<dbReference type="Pfam" id="PF08529">
    <property type="entry name" value="NusA_N"/>
    <property type="match status" value="1"/>
</dbReference>
<evidence type="ECO:0000259" key="9">
    <source>
        <dbReference type="PROSITE" id="PS50126"/>
    </source>
</evidence>
<gene>
    <name evidence="7" type="primary">nusA</name>
    <name evidence="10" type="ORF">CSA56_02595</name>
</gene>
<dbReference type="Gene3D" id="2.40.50.140">
    <property type="entry name" value="Nucleic acid-binding proteins"/>
    <property type="match status" value="1"/>
</dbReference>
<keyword evidence="4 7" id="KW-0694">RNA-binding</keyword>
<organism evidence="10 11">
    <name type="scientific">candidate division KSB3 bacterium</name>
    <dbReference type="NCBI Taxonomy" id="2044937"/>
    <lineage>
        <taxon>Bacteria</taxon>
        <taxon>candidate division KSB3</taxon>
    </lineage>
</organism>
<dbReference type="PROSITE" id="PS50126">
    <property type="entry name" value="S1"/>
    <property type="match status" value="1"/>
</dbReference>
<keyword evidence="3 7" id="KW-0889">Transcription antitermination</keyword>
<evidence type="ECO:0000256" key="5">
    <source>
        <dbReference type="ARBA" id="ARBA00023015"/>
    </source>
</evidence>
<comment type="subunit">
    <text evidence="7">Monomer. Binds directly to the core enzyme of the DNA-dependent RNA polymerase and to nascent RNA.</text>
</comment>
<dbReference type="InterPro" id="IPR015946">
    <property type="entry name" value="KH_dom-like_a/b"/>
</dbReference>
<dbReference type="GO" id="GO:0031564">
    <property type="term" value="P:transcription antitermination"/>
    <property type="evidence" value="ECO:0007669"/>
    <property type="project" value="UniProtKB-UniRule"/>
</dbReference>
<dbReference type="InterPro" id="IPR004087">
    <property type="entry name" value="KH_dom"/>
</dbReference>
<feature type="domain" description="S1 motif" evidence="9">
    <location>
        <begin position="149"/>
        <end position="214"/>
    </location>
</feature>
<dbReference type="Gene3D" id="3.30.300.20">
    <property type="match status" value="2"/>
</dbReference>
<feature type="compositionally biased region" description="Acidic residues" evidence="8">
    <location>
        <begin position="420"/>
        <end position="482"/>
    </location>
</feature>
<comment type="caution">
    <text evidence="10">The sequence shown here is derived from an EMBL/GenBank/DDBJ whole genome shotgun (WGS) entry which is preliminary data.</text>
</comment>
<dbReference type="InterPro" id="IPR010213">
    <property type="entry name" value="TF_NusA"/>
</dbReference>
<evidence type="ECO:0000256" key="6">
    <source>
        <dbReference type="ARBA" id="ARBA00023163"/>
    </source>
</evidence>
<comment type="similarity">
    <text evidence="7">Belongs to the NusA family.</text>
</comment>
<dbReference type="InterPro" id="IPR036555">
    <property type="entry name" value="NusA_N_sf"/>
</dbReference>